<organism evidence="2 3">
    <name type="scientific">Nematocida parisii (strain ERTm3)</name>
    <name type="common">Nematode killer fungus</name>
    <dbReference type="NCBI Taxonomy" id="935791"/>
    <lineage>
        <taxon>Eukaryota</taxon>
        <taxon>Fungi</taxon>
        <taxon>Fungi incertae sedis</taxon>
        <taxon>Microsporidia</taxon>
        <taxon>Nematocida</taxon>
    </lineage>
</organism>
<protein>
    <submittedName>
        <fullName evidence="2">Uncharacterized protein</fullName>
    </submittedName>
</protein>
<evidence type="ECO:0000313" key="3">
    <source>
        <dbReference type="Proteomes" id="UP000002872"/>
    </source>
</evidence>
<dbReference type="VEuPathDB" id="MicrosporidiaDB:NEQG_00087"/>
<dbReference type="InParanoid" id="I3EJC0"/>
<sequence>MDQCLIIKRRNVSEMSCLERIMKTISHGIINLGNTCTNCTLLSINQKREEPSKTEEKRGFIHGLFMPILIYIAIILGFLLIFNGVYKIERESIKFISSTGARQSFMLSCVRGILRLWVFFTKVLLRVSLVIFTLDIWRKAIWFTWRKSNRFILDILLLFIVLIGCHFIGYWMFNSFISDIALLKFTGNYKILNNAVLNVYLSFVWGYMCKILCKIYLNSAKKISTYDFVIAAYSVTMVFIYFVYTINNINTNVISKYASSKVMISTGTQTM</sequence>
<feature type="transmembrane region" description="Helical" evidence="1">
    <location>
        <begin position="225"/>
        <end position="244"/>
    </location>
</feature>
<keyword evidence="1" id="KW-0812">Transmembrane</keyword>
<evidence type="ECO:0000313" key="2">
    <source>
        <dbReference type="EMBL" id="EIJ89317.1"/>
    </source>
</evidence>
<feature type="transmembrane region" description="Helical" evidence="1">
    <location>
        <begin position="116"/>
        <end position="137"/>
    </location>
</feature>
<keyword evidence="3" id="KW-1185">Reference proteome</keyword>
<name>I3EJC0_NEMP3</name>
<proteinExistence type="predicted"/>
<keyword evidence="1" id="KW-0472">Membrane</keyword>
<feature type="transmembrane region" description="Helical" evidence="1">
    <location>
        <begin position="60"/>
        <end position="82"/>
    </location>
</feature>
<dbReference type="OrthoDB" id="10319583at2759"/>
<gene>
    <name evidence="2" type="ORF">NEQG_00087</name>
</gene>
<feature type="transmembrane region" description="Helical" evidence="1">
    <location>
        <begin position="149"/>
        <end position="171"/>
    </location>
</feature>
<feature type="transmembrane region" description="Helical" evidence="1">
    <location>
        <begin position="191"/>
        <end position="213"/>
    </location>
</feature>
<keyword evidence="1" id="KW-1133">Transmembrane helix</keyword>
<dbReference type="Proteomes" id="UP000002872">
    <property type="component" value="Unassembled WGS sequence"/>
</dbReference>
<dbReference type="AlphaFoldDB" id="I3EJC0"/>
<dbReference type="HOGENOM" id="CLU_1027095_0_0_1"/>
<dbReference type="EMBL" id="GL870876">
    <property type="protein sequence ID" value="EIJ89317.1"/>
    <property type="molecule type" value="Genomic_DNA"/>
</dbReference>
<reference evidence="2" key="1">
    <citation type="submission" date="2011-01" db="EMBL/GenBank/DDBJ databases">
        <title>The Genome Sequence of Nematocida parisii strain ERTm3.</title>
        <authorList>
            <consortium name="The Broad Institute Genome Sequencing Platform"/>
            <consortium name="The Broad Institute Genome Sequencing Center for Infectious Disease"/>
            <person name="Cuomo C."/>
            <person name="Troemel E."/>
            <person name="Young S.K."/>
            <person name="Zeng Q."/>
            <person name="Gargeya S."/>
            <person name="Fitzgerald M."/>
            <person name="Haas B."/>
            <person name="Abouelleil A."/>
            <person name="Alvarado L."/>
            <person name="Arachchi H.M."/>
            <person name="Berlin A."/>
            <person name="Chapman S.B."/>
            <person name="Gearin G."/>
            <person name="Goldberg J."/>
            <person name="Griggs A."/>
            <person name="Gujja S."/>
            <person name="Hansen M."/>
            <person name="Heiman D."/>
            <person name="Howarth C."/>
            <person name="Larimer J."/>
            <person name="Lui A."/>
            <person name="MacDonald P.J.P."/>
            <person name="McCowen C."/>
            <person name="Montmayeur A."/>
            <person name="Murphy C."/>
            <person name="Neiman D."/>
            <person name="Pearson M."/>
            <person name="Priest M."/>
            <person name="Roberts A."/>
            <person name="Saif S."/>
            <person name="Shea T."/>
            <person name="Sisk P."/>
            <person name="Stolte C."/>
            <person name="Sykes S."/>
            <person name="Wortman J."/>
            <person name="Nusbaum C."/>
            <person name="Birren B."/>
        </authorList>
    </citation>
    <scope>NUCLEOTIDE SEQUENCE</scope>
    <source>
        <strain evidence="2">ERTm3</strain>
    </source>
</reference>
<accession>I3EJC0</accession>
<evidence type="ECO:0000256" key="1">
    <source>
        <dbReference type="SAM" id="Phobius"/>
    </source>
</evidence>